<dbReference type="OrthoDB" id="10047605at2759"/>
<dbReference type="InterPro" id="IPR001304">
    <property type="entry name" value="C-type_lectin-like"/>
</dbReference>
<evidence type="ECO:0000313" key="4">
    <source>
        <dbReference type="Proteomes" id="UP000005408"/>
    </source>
</evidence>
<feature type="domain" description="C-type lectin" evidence="2">
    <location>
        <begin position="28"/>
        <end position="146"/>
    </location>
</feature>
<evidence type="ECO:0000256" key="1">
    <source>
        <dbReference type="SAM" id="SignalP"/>
    </source>
</evidence>
<organism evidence="3 4">
    <name type="scientific">Magallana gigas</name>
    <name type="common">Pacific oyster</name>
    <name type="synonym">Crassostrea gigas</name>
    <dbReference type="NCBI Taxonomy" id="29159"/>
    <lineage>
        <taxon>Eukaryota</taxon>
        <taxon>Metazoa</taxon>
        <taxon>Spiralia</taxon>
        <taxon>Lophotrochozoa</taxon>
        <taxon>Mollusca</taxon>
        <taxon>Bivalvia</taxon>
        <taxon>Autobranchia</taxon>
        <taxon>Pteriomorphia</taxon>
        <taxon>Ostreida</taxon>
        <taxon>Ostreoidea</taxon>
        <taxon>Ostreidae</taxon>
        <taxon>Magallana</taxon>
    </lineage>
</organism>
<dbReference type="SUPFAM" id="SSF56436">
    <property type="entry name" value="C-type lectin-like"/>
    <property type="match status" value="1"/>
</dbReference>
<dbReference type="AlphaFoldDB" id="A0A8W8KCZ8"/>
<dbReference type="Gene3D" id="3.10.100.10">
    <property type="entry name" value="Mannose-Binding Protein A, subunit A"/>
    <property type="match status" value="1"/>
</dbReference>
<dbReference type="EnsemblMetazoa" id="G23090.1">
    <property type="protein sequence ID" value="G23090.1:cds"/>
    <property type="gene ID" value="G23090"/>
</dbReference>
<feature type="signal peptide" evidence="1">
    <location>
        <begin position="1"/>
        <end position="20"/>
    </location>
</feature>
<dbReference type="PANTHER" id="PTHR22803">
    <property type="entry name" value="MANNOSE, PHOSPHOLIPASE, LECTIN RECEPTOR RELATED"/>
    <property type="match status" value="1"/>
</dbReference>
<dbReference type="OMA" id="AVENCAM"/>
<dbReference type="Pfam" id="PF00059">
    <property type="entry name" value="Lectin_C"/>
    <property type="match status" value="1"/>
</dbReference>
<reference evidence="3" key="1">
    <citation type="submission" date="2022-08" db="UniProtKB">
        <authorList>
            <consortium name="EnsemblMetazoa"/>
        </authorList>
    </citation>
    <scope>IDENTIFICATION</scope>
    <source>
        <strain evidence="3">05x7-T-G4-1.051#20</strain>
    </source>
</reference>
<protein>
    <recommendedName>
        <fullName evidence="2">C-type lectin domain-containing protein</fullName>
    </recommendedName>
</protein>
<proteinExistence type="predicted"/>
<keyword evidence="1" id="KW-0732">Signal</keyword>
<evidence type="ECO:0000259" key="2">
    <source>
        <dbReference type="PROSITE" id="PS50041"/>
    </source>
</evidence>
<dbReference type="PROSITE" id="PS50041">
    <property type="entry name" value="C_TYPE_LECTIN_2"/>
    <property type="match status" value="1"/>
</dbReference>
<dbReference type="SMART" id="SM00034">
    <property type="entry name" value="CLECT"/>
    <property type="match status" value="1"/>
</dbReference>
<dbReference type="InterPro" id="IPR050111">
    <property type="entry name" value="C-type_lectin/snaclec_domain"/>
</dbReference>
<name>A0A8W8KCZ8_MAGGI</name>
<sequence length="160" mass="18100">MRGFCFVYLLVILTVNCTYGCKTGWMQFQNKCYYFSVLAREWGVASSYCKAFKSKLAEPQTEAEAHFLSSHAQKFGGKSFWIGITDMVEETTWTYASNQQPIHIASFWGVHEPNGHAVENCAMLWSGSHDKMADYTCAGGLNFICEQDQEFSEVQNEVIG</sequence>
<feature type="chain" id="PRO_5042431274" description="C-type lectin domain-containing protein" evidence="1">
    <location>
        <begin position="21"/>
        <end position="160"/>
    </location>
</feature>
<accession>A0A8W8KCZ8</accession>
<dbReference type="InterPro" id="IPR016187">
    <property type="entry name" value="CTDL_fold"/>
</dbReference>
<dbReference type="Proteomes" id="UP000005408">
    <property type="component" value="Unassembled WGS sequence"/>
</dbReference>
<evidence type="ECO:0000313" key="3">
    <source>
        <dbReference type="EnsemblMetazoa" id="G23090.2:cds"/>
    </source>
</evidence>
<keyword evidence="4" id="KW-1185">Reference proteome</keyword>
<dbReference type="CDD" id="cd00037">
    <property type="entry name" value="CLECT"/>
    <property type="match status" value="1"/>
</dbReference>
<dbReference type="EnsemblMetazoa" id="G23090.2">
    <property type="protein sequence ID" value="G23090.2:cds"/>
    <property type="gene ID" value="G23090"/>
</dbReference>
<dbReference type="InterPro" id="IPR016186">
    <property type="entry name" value="C-type_lectin-like/link_sf"/>
</dbReference>